<name>A0A9P6EB08_9AGAR</name>
<dbReference type="Pfam" id="PF07738">
    <property type="entry name" value="Sad1_UNC"/>
    <property type="match status" value="2"/>
</dbReference>
<evidence type="ECO:0000256" key="5">
    <source>
        <dbReference type="SAM" id="MobiDB-lite"/>
    </source>
</evidence>
<feature type="compositionally biased region" description="Basic and acidic residues" evidence="5">
    <location>
        <begin position="660"/>
        <end position="670"/>
    </location>
</feature>
<dbReference type="Proteomes" id="UP000807306">
    <property type="component" value="Unassembled WGS sequence"/>
</dbReference>
<dbReference type="InterPro" id="IPR045119">
    <property type="entry name" value="SUN1-5"/>
</dbReference>
<feature type="compositionally biased region" description="Low complexity" evidence="5">
    <location>
        <begin position="263"/>
        <end position="285"/>
    </location>
</feature>
<feature type="region of interest" description="Disordered" evidence="5">
    <location>
        <begin position="420"/>
        <end position="464"/>
    </location>
</feature>
<dbReference type="PROSITE" id="PS51469">
    <property type="entry name" value="SUN"/>
    <property type="match status" value="1"/>
</dbReference>
<feature type="compositionally biased region" description="Acidic residues" evidence="5">
    <location>
        <begin position="359"/>
        <end position="370"/>
    </location>
</feature>
<dbReference type="Gene3D" id="2.60.120.260">
    <property type="entry name" value="Galactose-binding domain-like"/>
    <property type="match status" value="1"/>
</dbReference>
<dbReference type="GO" id="GO:0043495">
    <property type="term" value="F:protein-membrane adaptor activity"/>
    <property type="evidence" value="ECO:0007669"/>
    <property type="project" value="TreeGrafter"/>
</dbReference>
<evidence type="ECO:0000256" key="6">
    <source>
        <dbReference type="SAM" id="Phobius"/>
    </source>
</evidence>
<feature type="domain" description="SUN" evidence="7">
    <location>
        <begin position="781"/>
        <end position="995"/>
    </location>
</feature>
<proteinExistence type="predicted"/>
<evidence type="ECO:0000313" key="9">
    <source>
        <dbReference type="Proteomes" id="UP000807306"/>
    </source>
</evidence>
<dbReference type="AlphaFoldDB" id="A0A9P6EB08"/>
<evidence type="ECO:0000256" key="2">
    <source>
        <dbReference type="ARBA" id="ARBA00022692"/>
    </source>
</evidence>
<feature type="region of interest" description="Disordered" evidence="5">
    <location>
        <begin position="1"/>
        <end position="102"/>
    </location>
</feature>
<keyword evidence="3 6" id="KW-1133">Transmembrane helix</keyword>
<keyword evidence="9" id="KW-1185">Reference proteome</keyword>
<feature type="compositionally biased region" description="Basic residues" evidence="5">
    <location>
        <begin position="317"/>
        <end position="326"/>
    </location>
</feature>
<feature type="region of interest" description="Disordered" evidence="5">
    <location>
        <begin position="660"/>
        <end position="685"/>
    </location>
</feature>
<evidence type="ECO:0000256" key="1">
    <source>
        <dbReference type="ARBA" id="ARBA00004370"/>
    </source>
</evidence>
<accession>A0A9P6EB08</accession>
<organism evidence="8 9">
    <name type="scientific">Crepidotus variabilis</name>
    <dbReference type="NCBI Taxonomy" id="179855"/>
    <lineage>
        <taxon>Eukaryota</taxon>
        <taxon>Fungi</taxon>
        <taxon>Dikarya</taxon>
        <taxon>Basidiomycota</taxon>
        <taxon>Agaricomycotina</taxon>
        <taxon>Agaricomycetes</taxon>
        <taxon>Agaricomycetidae</taxon>
        <taxon>Agaricales</taxon>
        <taxon>Agaricineae</taxon>
        <taxon>Crepidotaceae</taxon>
        <taxon>Crepidotus</taxon>
    </lineage>
</organism>
<dbReference type="OrthoDB" id="342281at2759"/>
<feature type="transmembrane region" description="Helical" evidence="6">
    <location>
        <begin position="483"/>
        <end position="506"/>
    </location>
</feature>
<dbReference type="InterPro" id="IPR012919">
    <property type="entry name" value="SUN_dom"/>
</dbReference>
<evidence type="ECO:0000313" key="8">
    <source>
        <dbReference type="EMBL" id="KAF9525772.1"/>
    </source>
</evidence>
<feature type="compositionally biased region" description="Polar residues" evidence="5">
    <location>
        <begin position="25"/>
        <end position="35"/>
    </location>
</feature>
<feature type="region of interest" description="Disordered" evidence="5">
    <location>
        <begin position="121"/>
        <end position="217"/>
    </location>
</feature>
<keyword evidence="4 6" id="KW-0472">Membrane</keyword>
<comment type="subcellular location">
    <subcellularLocation>
        <location evidence="1">Membrane</location>
    </subcellularLocation>
</comment>
<dbReference type="PANTHER" id="PTHR12911">
    <property type="entry name" value="SAD1/UNC-84-LIKE PROTEIN-RELATED"/>
    <property type="match status" value="1"/>
</dbReference>
<feature type="compositionally biased region" description="Polar residues" evidence="5">
    <location>
        <begin position="671"/>
        <end position="680"/>
    </location>
</feature>
<sequence>MSFSGTPLGQGRRLDHNAFLGKPPSANNIAPSSYSYGAPALGPRSPPKPTSPSRDDEDNENDSALSRFARLKQREATRDFSNRPGGPKIITSPPKTEKWSVKDTSVNIATAFHQAVIDTVGGGEADMSGTHNPNNAWASGSRLSQVPRSTSVEYEAAAPHTANRRLPAPPDKTTRNPQRKPPSKSTSLRHVPDSEGEEDQSSISRARGKSPFEHGLTYAKQALGAAVFYARQRSTEPENRSGEQPQPSVNGNGNESSYEYTAEEQAFQAARRANSSVASANGSAAQRRNRISVDNKAYKPSRESEDEESEWSDNGKTKRRKKKLRKGPAGGPLSTLPVVSAGKRRKRKGAHGGSKGNVLDDDESDSEENTQVDQQSQSGVGTSMPPPSRAAPSRHSQEPSYLQDDSNISADQGLQSIPEIDENLLPPDTPAKPSEKPASTTRQAPQRRRAGSRGASAPPESAPPTRFSIGNLIGRFVYFSGRLIMWMFSGIVSCLSMISFLFGQVFGTTFDLIFRKPVGWTRSSGAASGVKYIIPALVLVLAWWALKDTSLSFPGRSGGVYTPPSIPPSDLTELSSRLLKLEHMISGLTLESERSRTKSEDSLKSVQDLKGQLGSLEGKFVTETRKADDVERKTKDALSQGLSSVKREIEVLQEEVKHQRKVLDQHKEQAQHQQPKGDSTANDEEARVRLKALEERIGSVEGGVKDALEQLSKKPSPSAAVPVPSVGSAWWNKLASNVGSLKASNGQDVSTIISQMVDTAVFSAMTSDLIGKPDFALHSTGAHVIPGLTSRTLEIQPSGWASWMMGLVTNTGFSEGRPPVTALHHEGHHGHCWPFEGSEGQLGVMLARPAILDSFSIDHVPKDMTFEIRSAPRRMEVWGLVEGETNLQTVRAWKEELQNLREEASDERKAAIDAHVEGAAWTGYPKTLPKFPEYLRLSSFEYDVDKDRSVQTFDIDGEVKKLGIDFGIVVLRVMSNWGIEDFTCLYRFRVHGEALHPGPRIVTGDEDVQDSPGGL</sequence>
<protein>
    <recommendedName>
        <fullName evidence="7">SUN domain-containing protein</fullName>
    </recommendedName>
</protein>
<dbReference type="GO" id="GO:0034993">
    <property type="term" value="C:meiotic nuclear membrane microtubule tethering complex"/>
    <property type="evidence" value="ECO:0007669"/>
    <property type="project" value="TreeGrafter"/>
</dbReference>
<dbReference type="PANTHER" id="PTHR12911:SF8">
    <property type="entry name" value="KLAROID PROTEIN-RELATED"/>
    <property type="match status" value="1"/>
</dbReference>
<dbReference type="EMBL" id="MU157879">
    <property type="protein sequence ID" value="KAF9525772.1"/>
    <property type="molecule type" value="Genomic_DNA"/>
</dbReference>
<evidence type="ECO:0000256" key="3">
    <source>
        <dbReference type="ARBA" id="ARBA00022989"/>
    </source>
</evidence>
<reference evidence="8" key="1">
    <citation type="submission" date="2020-11" db="EMBL/GenBank/DDBJ databases">
        <authorList>
            <consortium name="DOE Joint Genome Institute"/>
            <person name="Ahrendt S."/>
            <person name="Riley R."/>
            <person name="Andreopoulos W."/>
            <person name="Labutti K."/>
            <person name="Pangilinan J."/>
            <person name="Ruiz-Duenas F.J."/>
            <person name="Barrasa J.M."/>
            <person name="Sanchez-Garcia M."/>
            <person name="Camarero S."/>
            <person name="Miyauchi S."/>
            <person name="Serrano A."/>
            <person name="Linde D."/>
            <person name="Babiker R."/>
            <person name="Drula E."/>
            <person name="Ayuso-Fernandez I."/>
            <person name="Pacheco R."/>
            <person name="Padilla G."/>
            <person name="Ferreira P."/>
            <person name="Barriuso J."/>
            <person name="Kellner H."/>
            <person name="Castanera R."/>
            <person name="Alfaro M."/>
            <person name="Ramirez L."/>
            <person name="Pisabarro A.G."/>
            <person name="Kuo A."/>
            <person name="Tritt A."/>
            <person name="Lipzen A."/>
            <person name="He G."/>
            <person name="Yan M."/>
            <person name="Ng V."/>
            <person name="Cullen D."/>
            <person name="Martin F."/>
            <person name="Rosso M.-N."/>
            <person name="Henrissat B."/>
            <person name="Hibbett D."/>
            <person name="Martinez A.T."/>
            <person name="Grigoriev I.V."/>
        </authorList>
    </citation>
    <scope>NUCLEOTIDE SEQUENCE</scope>
    <source>
        <strain evidence="8">CBS 506.95</strain>
    </source>
</reference>
<feature type="compositionally biased region" description="Polar residues" evidence="5">
    <location>
        <begin position="242"/>
        <end position="259"/>
    </location>
</feature>
<feature type="region of interest" description="Disordered" evidence="5">
    <location>
        <begin position="229"/>
        <end position="406"/>
    </location>
</feature>
<feature type="transmembrane region" description="Helical" evidence="6">
    <location>
        <begin position="526"/>
        <end position="546"/>
    </location>
</feature>
<feature type="compositionally biased region" description="Polar residues" evidence="5">
    <location>
        <begin position="371"/>
        <end position="381"/>
    </location>
</feature>
<feature type="compositionally biased region" description="Basic and acidic residues" evidence="5">
    <location>
        <begin position="72"/>
        <end position="81"/>
    </location>
</feature>
<comment type="caution">
    <text evidence="8">The sequence shown here is derived from an EMBL/GenBank/DDBJ whole genome shotgun (WGS) entry which is preliminary data.</text>
</comment>
<evidence type="ECO:0000256" key="4">
    <source>
        <dbReference type="ARBA" id="ARBA00023136"/>
    </source>
</evidence>
<evidence type="ECO:0000259" key="7">
    <source>
        <dbReference type="PROSITE" id="PS51469"/>
    </source>
</evidence>
<feature type="compositionally biased region" description="Polar residues" evidence="5">
    <location>
        <begin position="129"/>
        <end position="152"/>
    </location>
</feature>
<gene>
    <name evidence="8" type="ORF">CPB83DRAFT_837849</name>
</gene>
<keyword evidence="2 6" id="KW-0812">Transmembrane</keyword>
<feature type="compositionally biased region" description="Basic and acidic residues" evidence="5">
    <location>
        <begin position="291"/>
        <end position="303"/>
    </location>
</feature>